<reference evidence="2 3" key="1">
    <citation type="submission" date="2019-07" db="EMBL/GenBank/DDBJ databases">
        <authorList>
            <person name="Brisse S."/>
            <person name="Rodrigues C."/>
            <person name="Thorpe H."/>
        </authorList>
    </citation>
    <scope>NUCLEOTIDE SEQUENCE [LARGE SCALE GENOMIC DNA]</scope>
    <source>
        <strain evidence="2">SB6410</strain>
    </source>
</reference>
<dbReference type="EMBL" id="CABGGO010000012">
    <property type="protein sequence ID" value="VUS42636.1"/>
    <property type="molecule type" value="Genomic_DNA"/>
</dbReference>
<dbReference type="Pfam" id="PF14082">
    <property type="entry name" value="SduA_C"/>
    <property type="match status" value="1"/>
</dbReference>
<name>A0A9Q9S4S3_9ENTR</name>
<proteinExistence type="predicted"/>
<evidence type="ECO:0000313" key="3">
    <source>
        <dbReference type="Proteomes" id="UP000318567"/>
    </source>
</evidence>
<feature type="domain" description="Shedu protein SduA C-terminal" evidence="1">
    <location>
        <begin position="35"/>
        <end position="194"/>
    </location>
</feature>
<dbReference type="AlphaFoldDB" id="A0A9Q9S4S3"/>
<comment type="caution">
    <text evidence="2">The sequence shown here is derived from an EMBL/GenBank/DDBJ whole genome shotgun (WGS) entry which is preliminary data.</text>
</comment>
<evidence type="ECO:0000313" key="2">
    <source>
        <dbReference type="EMBL" id="VUS42636.1"/>
    </source>
</evidence>
<protein>
    <recommendedName>
        <fullName evidence="1">Shedu protein SduA C-terminal domain-containing protein</fullName>
    </recommendedName>
</protein>
<organism evidence="2 3">
    <name type="scientific">Klebsiella pasteurii</name>
    <dbReference type="NCBI Taxonomy" id="2587529"/>
    <lineage>
        <taxon>Bacteria</taxon>
        <taxon>Pseudomonadati</taxon>
        <taxon>Pseudomonadota</taxon>
        <taxon>Gammaproteobacteria</taxon>
        <taxon>Enterobacterales</taxon>
        <taxon>Enterobacteriaceae</taxon>
        <taxon>Klebsiella/Raoultella group</taxon>
        <taxon>Klebsiella</taxon>
    </lineage>
</organism>
<gene>
    <name evidence="2" type="ORF">SB6410_01081</name>
</gene>
<sequence>MKKLVKHTYSSANALVQLDDFEKMLSSNQTLNEQKQVLPFFKTRPDLSLLISHQLPILRFADCYAHEFDIYGDFVADLIVGDSKTNEYLLIEFENGNEDSIFKRKGKKATPDWAPRFESAHSQIMDWIWKLEDMRSSIDFTNTFGARRAKFNGLIITGKGMNLDPQEIDRLDWRTSSTTIGTSKILCLSFDDLLENFKLHISLYK</sequence>
<evidence type="ECO:0000259" key="1">
    <source>
        <dbReference type="Pfam" id="PF14082"/>
    </source>
</evidence>
<accession>A0A9Q9S4S3</accession>
<dbReference type="InterPro" id="IPR025359">
    <property type="entry name" value="SduA_C"/>
</dbReference>
<dbReference type="Proteomes" id="UP000318567">
    <property type="component" value="Unassembled WGS sequence"/>
</dbReference>
<dbReference type="RefSeq" id="WP_142445146.1">
    <property type="nucleotide sequence ID" value="NZ_CABGGO010000012.1"/>
</dbReference>